<dbReference type="PaxDb" id="39947-A0A0P0XEK6"/>
<evidence type="ECO:0000256" key="1">
    <source>
        <dbReference type="SAM" id="MobiDB-lite"/>
    </source>
</evidence>
<dbReference type="AlphaFoldDB" id="A0A0P0XEK6"/>
<evidence type="ECO:0000313" key="3">
    <source>
        <dbReference type="Proteomes" id="UP000059680"/>
    </source>
</evidence>
<feature type="region of interest" description="Disordered" evidence="1">
    <location>
        <begin position="1"/>
        <end position="51"/>
    </location>
</feature>
<feature type="compositionally biased region" description="Basic and acidic residues" evidence="1">
    <location>
        <begin position="79"/>
        <end position="92"/>
    </location>
</feature>
<sequence length="133" mass="14368">MDRDRSSAKLNARRLSSYPRMDRRLYVPSPVKLEGRPHSSPSGNANDRAHSILHIASAGGAVVDGGAISSHAAGTANGTDERSSSRERDAGKSCRGHAGGHSMFVQPARLLLLHYWGRDELCPIRIGTNKRGR</sequence>
<dbReference type="InParanoid" id="A0A0P0XEK6"/>
<reference evidence="2 3" key="2">
    <citation type="journal article" date="2013" name="Plant Cell Physiol.">
        <title>Rice Annotation Project Database (RAP-DB): an integrative and interactive database for rice genomics.</title>
        <authorList>
            <person name="Sakai H."/>
            <person name="Lee S.S."/>
            <person name="Tanaka T."/>
            <person name="Numa H."/>
            <person name="Kim J."/>
            <person name="Kawahara Y."/>
            <person name="Wakimoto H."/>
            <person name="Yang C.C."/>
            <person name="Iwamoto M."/>
            <person name="Abe T."/>
            <person name="Yamada Y."/>
            <person name="Muto A."/>
            <person name="Inokuchi H."/>
            <person name="Ikemura T."/>
            <person name="Matsumoto T."/>
            <person name="Sasaki T."/>
            <person name="Itoh T."/>
        </authorList>
    </citation>
    <scope>NUCLEOTIDE SEQUENCE [LARGE SCALE GENOMIC DNA]</scope>
    <source>
        <strain evidence="3">cv. Nipponbare</strain>
    </source>
</reference>
<gene>
    <name evidence="2" type="ordered locus">Os08g0334632</name>
    <name evidence="2" type="ORF">OSNPB_080334632</name>
</gene>
<reference evidence="3" key="1">
    <citation type="journal article" date="2005" name="Nature">
        <title>The map-based sequence of the rice genome.</title>
        <authorList>
            <consortium name="International rice genome sequencing project (IRGSP)"/>
            <person name="Matsumoto T."/>
            <person name="Wu J."/>
            <person name="Kanamori H."/>
            <person name="Katayose Y."/>
            <person name="Fujisawa M."/>
            <person name="Namiki N."/>
            <person name="Mizuno H."/>
            <person name="Yamamoto K."/>
            <person name="Antonio B.A."/>
            <person name="Baba T."/>
            <person name="Sakata K."/>
            <person name="Nagamura Y."/>
            <person name="Aoki H."/>
            <person name="Arikawa K."/>
            <person name="Arita K."/>
            <person name="Bito T."/>
            <person name="Chiden Y."/>
            <person name="Fujitsuka N."/>
            <person name="Fukunaka R."/>
            <person name="Hamada M."/>
            <person name="Harada C."/>
            <person name="Hayashi A."/>
            <person name="Hijishita S."/>
            <person name="Honda M."/>
            <person name="Hosokawa S."/>
            <person name="Ichikawa Y."/>
            <person name="Idonuma A."/>
            <person name="Iijima M."/>
            <person name="Ikeda M."/>
            <person name="Ikeno M."/>
            <person name="Ito K."/>
            <person name="Ito S."/>
            <person name="Ito T."/>
            <person name="Ito Y."/>
            <person name="Ito Y."/>
            <person name="Iwabuchi A."/>
            <person name="Kamiya K."/>
            <person name="Karasawa W."/>
            <person name="Kurita K."/>
            <person name="Katagiri S."/>
            <person name="Kikuta A."/>
            <person name="Kobayashi H."/>
            <person name="Kobayashi N."/>
            <person name="Machita K."/>
            <person name="Maehara T."/>
            <person name="Masukawa M."/>
            <person name="Mizubayashi T."/>
            <person name="Mukai Y."/>
            <person name="Nagasaki H."/>
            <person name="Nagata Y."/>
            <person name="Naito S."/>
            <person name="Nakashima M."/>
            <person name="Nakama Y."/>
            <person name="Nakamichi Y."/>
            <person name="Nakamura M."/>
            <person name="Meguro A."/>
            <person name="Negishi M."/>
            <person name="Ohta I."/>
            <person name="Ohta T."/>
            <person name="Okamoto M."/>
            <person name="Ono N."/>
            <person name="Saji S."/>
            <person name="Sakaguchi M."/>
            <person name="Sakai K."/>
            <person name="Shibata M."/>
            <person name="Shimokawa T."/>
            <person name="Song J."/>
            <person name="Takazaki Y."/>
            <person name="Terasawa K."/>
            <person name="Tsugane M."/>
            <person name="Tsuji K."/>
            <person name="Ueda S."/>
            <person name="Waki K."/>
            <person name="Yamagata H."/>
            <person name="Yamamoto M."/>
            <person name="Yamamoto S."/>
            <person name="Yamane H."/>
            <person name="Yoshiki S."/>
            <person name="Yoshihara R."/>
            <person name="Yukawa K."/>
            <person name="Zhong H."/>
            <person name="Yano M."/>
            <person name="Yuan Q."/>
            <person name="Ouyang S."/>
            <person name="Liu J."/>
            <person name="Jones K.M."/>
            <person name="Gansberger K."/>
            <person name="Moffat K."/>
            <person name="Hill J."/>
            <person name="Bera J."/>
            <person name="Fadrosh D."/>
            <person name="Jin S."/>
            <person name="Johri S."/>
            <person name="Kim M."/>
            <person name="Overton L."/>
            <person name="Reardon M."/>
            <person name="Tsitrin T."/>
            <person name="Vuong H."/>
            <person name="Weaver B."/>
            <person name="Ciecko A."/>
            <person name="Tallon L."/>
            <person name="Jackson J."/>
            <person name="Pai G."/>
            <person name="Aken S.V."/>
            <person name="Utterback T."/>
            <person name="Reidmuller S."/>
            <person name="Feldblyum T."/>
            <person name="Hsiao J."/>
            <person name="Zismann V."/>
            <person name="Iobst S."/>
            <person name="de Vazeille A.R."/>
            <person name="Buell C.R."/>
            <person name="Ying K."/>
            <person name="Li Y."/>
            <person name="Lu T."/>
            <person name="Huang Y."/>
            <person name="Zhao Q."/>
            <person name="Feng Q."/>
            <person name="Zhang L."/>
            <person name="Zhu J."/>
            <person name="Weng Q."/>
            <person name="Mu J."/>
            <person name="Lu Y."/>
            <person name="Fan D."/>
            <person name="Liu Y."/>
            <person name="Guan J."/>
            <person name="Zhang Y."/>
            <person name="Yu S."/>
            <person name="Liu X."/>
            <person name="Zhang Y."/>
            <person name="Hong G."/>
            <person name="Han B."/>
            <person name="Choisne N."/>
            <person name="Demange N."/>
            <person name="Orjeda G."/>
            <person name="Samain S."/>
            <person name="Cattolico L."/>
            <person name="Pelletier E."/>
            <person name="Couloux A."/>
            <person name="Segurens B."/>
            <person name="Wincker P."/>
            <person name="D'Hont A."/>
            <person name="Scarpelli C."/>
            <person name="Weissenbach J."/>
            <person name="Salanoubat M."/>
            <person name="Quetier F."/>
            <person name="Yu Y."/>
            <person name="Kim H.R."/>
            <person name="Rambo T."/>
            <person name="Currie J."/>
            <person name="Collura K."/>
            <person name="Luo M."/>
            <person name="Yang T."/>
            <person name="Ammiraju J.S.S."/>
            <person name="Engler F."/>
            <person name="Soderlund C."/>
            <person name="Wing R.A."/>
            <person name="Palmer L.E."/>
            <person name="de la Bastide M."/>
            <person name="Spiegel L."/>
            <person name="Nascimento L."/>
            <person name="Zutavern T."/>
            <person name="O'Shaughnessy A."/>
            <person name="Dike S."/>
            <person name="Dedhia N."/>
            <person name="Preston R."/>
            <person name="Balija V."/>
            <person name="McCombie W.R."/>
            <person name="Chow T."/>
            <person name="Chen H."/>
            <person name="Chung M."/>
            <person name="Chen C."/>
            <person name="Shaw J."/>
            <person name="Wu H."/>
            <person name="Hsiao K."/>
            <person name="Chao Y."/>
            <person name="Chu M."/>
            <person name="Cheng C."/>
            <person name="Hour A."/>
            <person name="Lee P."/>
            <person name="Lin S."/>
            <person name="Lin Y."/>
            <person name="Liou J."/>
            <person name="Liu S."/>
            <person name="Hsing Y."/>
            <person name="Raghuvanshi S."/>
            <person name="Mohanty A."/>
            <person name="Bharti A.K."/>
            <person name="Gaur A."/>
            <person name="Gupta V."/>
            <person name="Kumar D."/>
            <person name="Ravi V."/>
            <person name="Vij S."/>
            <person name="Kapur A."/>
            <person name="Khurana P."/>
            <person name="Khurana P."/>
            <person name="Khurana J.P."/>
            <person name="Tyagi A.K."/>
            <person name="Gaikwad K."/>
            <person name="Singh A."/>
            <person name="Dalal V."/>
            <person name="Srivastava S."/>
            <person name="Dixit A."/>
            <person name="Pal A.K."/>
            <person name="Ghazi I.A."/>
            <person name="Yadav M."/>
            <person name="Pandit A."/>
            <person name="Bhargava A."/>
            <person name="Sureshbabu K."/>
            <person name="Batra K."/>
            <person name="Sharma T.R."/>
            <person name="Mohapatra T."/>
            <person name="Singh N.K."/>
            <person name="Messing J."/>
            <person name="Nelson A.B."/>
            <person name="Fuks G."/>
            <person name="Kavchok S."/>
            <person name="Keizer G."/>
            <person name="Linton E."/>
            <person name="Llaca V."/>
            <person name="Song R."/>
            <person name="Tanyolac B."/>
            <person name="Young S."/>
            <person name="Ho-Il K."/>
            <person name="Hahn J.H."/>
            <person name="Sangsakoo G."/>
            <person name="Vanavichit A."/>
            <person name="de Mattos Luiz.A.T."/>
            <person name="Zimmer P.D."/>
            <person name="Malone G."/>
            <person name="Dellagostin O."/>
            <person name="de Oliveira A.C."/>
            <person name="Bevan M."/>
            <person name="Bancroft I."/>
            <person name="Minx P."/>
            <person name="Cordum H."/>
            <person name="Wilson R."/>
            <person name="Cheng Z."/>
            <person name="Jin W."/>
            <person name="Jiang J."/>
            <person name="Leong S.A."/>
            <person name="Iwama H."/>
            <person name="Gojobori T."/>
            <person name="Itoh T."/>
            <person name="Niimura Y."/>
            <person name="Fujii Y."/>
            <person name="Habara T."/>
            <person name="Sakai H."/>
            <person name="Sato Y."/>
            <person name="Wilson G."/>
            <person name="Kumar K."/>
            <person name="McCouch S."/>
            <person name="Juretic N."/>
            <person name="Hoen D."/>
            <person name="Wright S."/>
            <person name="Bruskiewich R."/>
            <person name="Bureau T."/>
            <person name="Miyao A."/>
            <person name="Hirochika H."/>
            <person name="Nishikawa T."/>
            <person name="Kadowaki K."/>
            <person name="Sugiura M."/>
            <person name="Burr B."/>
            <person name="Sasaki T."/>
        </authorList>
    </citation>
    <scope>NUCLEOTIDE SEQUENCE [LARGE SCALE GENOMIC DNA]</scope>
    <source>
        <strain evidence="3">cv. Nipponbare</strain>
    </source>
</reference>
<reference evidence="2 3" key="3">
    <citation type="journal article" date="2013" name="Rice">
        <title>Improvement of the Oryza sativa Nipponbare reference genome using next generation sequence and optical map data.</title>
        <authorList>
            <person name="Kawahara Y."/>
            <person name="de la Bastide M."/>
            <person name="Hamilton J.P."/>
            <person name="Kanamori H."/>
            <person name="McCombie W.R."/>
            <person name="Ouyang S."/>
            <person name="Schwartz D.C."/>
            <person name="Tanaka T."/>
            <person name="Wu J."/>
            <person name="Zhou S."/>
            <person name="Childs K.L."/>
            <person name="Davidson R.M."/>
            <person name="Lin H."/>
            <person name="Quesada-Ocampo L."/>
            <person name="Vaillancourt B."/>
            <person name="Sakai H."/>
            <person name="Lee S.S."/>
            <person name="Kim J."/>
            <person name="Numa H."/>
            <person name="Itoh T."/>
            <person name="Buell C.R."/>
            <person name="Matsumoto T."/>
        </authorList>
    </citation>
    <scope>NUCLEOTIDE SEQUENCE [LARGE SCALE GENOMIC DNA]</scope>
    <source>
        <strain evidence="3">cv. Nipponbare</strain>
    </source>
</reference>
<proteinExistence type="predicted"/>
<feature type="region of interest" description="Disordered" evidence="1">
    <location>
        <begin position="66"/>
        <end position="101"/>
    </location>
</feature>
<protein>
    <submittedName>
        <fullName evidence="2">Os08g0334632 protein</fullName>
    </submittedName>
</protein>
<name>A0A0P0XEK6_ORYSJ</name>
<accession>A0A0P0XEK6</accession>
<dbReference type="EMBL" id="AP014964">
    <property type="protein sequence ID" value="BAT04957.1"/>
    <property type="molecule type" value="Genomic_DNA"/>
</dbReference>
<organism evidence="2 3">
    <name type="scientific">Oryza sativa subsp. japonica</name>
    <name type="common">Rice</name>
    <dbReference type="NCBI Taxonomy" id="39947"/>
    <lineage>
        <taxon>Eukaryota</taxon>
        <taxon>Viridiplantae</taxon>
        <taxon>Streptophyta</taxon>
        <taxon>Embryophyta</taxon>
        <taxon>Tracheophyta</taxon>
        <taxon>Spermatophyta</taxon>
        <taxon>Magnoliopsida</taxon>
        <taxon>Liliopsida</taxon>
        <taxon>Poales</taxon>
        <taxon>Poaceae</taxon>
        <taxon>BOP clade</taxon>
        <taxon>Oryzoideae</taxon>
        <taxon>Oryzeae</taxon>
        <taxon>Oryzinae</taxon>
        <taxon>Oryza</taxon>
        <taxon>Oryza sativa</taxon>
    </lineage>
</organism>
<keyword evidence="3" id="KW-1185">Reference proteome</keyword>
<evidence type="ECO:0000313" key="2">
    <source>
        <dbReference type="EMBL" id="BAT04957.1"/>
    </source>
</evidence>
<dbReference type="Proteomes" id="UP000059680">
    <property type="component" value="Chromosome 8"/>
</dbReference>